<evidence type="ECO:0000256" key="1">
    <source>
        <dbReference type="ARBA" id="ARBA00004651"/>
    </source>
</evidence>
<sequence length="144" mass="16177">MINEKRAGLGSRLVALFLDSFIVMTLIAIISLLIEPGYTNTWRTEAYGQAVYALYITITPLLWSGYIIGKRILNIRVVRHQDGKNVTLGNMFMREIVGYYLIGIFTLGISVIVSLFMVAFREDKRAVHDFVGGTKVIHSKGSFT</sequence>
<feature type="transmembrane region" description="Helical" evidence="6">
    <location>
        <begin position="12"/>
        <end position="34"/>
    </location>
</feature>
<reference evidence="9" key="1">
    <citation type="submission" date="2016-10" db="EMBL/GenBank/DDBJ databases">
        <authorList>
            <person name="Varghese N."/>
            <person name="Submissions S."/>
        </authorList>
    </citation>
    <scope>NUCLEOTIDE SEQUENCE [LARGE SCALE GENOMIC DNA]</scope>
    <source>
        <strain evidence="9">CGMCC 1.10369</strain>
    </source>
</reference>
<dbReference type="InterPro" id="IPR051791">
    <property type="entry name" value="Pra-immunoreactive"/>
</dbReference>
<accession>A0A1H0HB50</accession>
<keyword evidence="4 6" id="KW-1133">Transmembrane helix</keyword>
<feature type="transmembrane region" description="Helical" evidence="6">
    <location>
        <begin position="97"/>
        <end position="120"/>
    </location>
</feature>
<evidence type="ECO:0000256" key="4">
    <source>
        <dbReference type="ARBA" id="ARBA00022989"/>
    </source>
</evidence>
<gene>
    <name evidence="8" type="ORF">SAMN04488053_10829</name>
</gene>
<evidence type="ECO:0000256" key="6">
    <source>
        <dbReference type="SAM" id="Phobius"/>
    </source>
</evidence>
<keyword evidence="9" id="KW-1185">Reference proteome</keyword>
<dbReference type="PANTHER" id="PTHR36115">
    <property type="entry name" value="PROLINE-RICH ANTIGEN HOMOLOG-RELATED"/>
    <property type="match status" value="1"/>
</dbReference>
<dbReference type="EMBL" id="FNIL01000008">
    <property type="protein sequence ID" value="SDO16284.1"/>
    <property type="molecule type" value="Genomic_DNA"/>
</dbReference>
<keyword evidence="3 6" id="KW-0812">Transmembrane</keyword>
<name>A0A1H0HB50_9BACI</name>
<evidence type="ECO:0000256" key="5">
    <source>
        <dbReference type="ARBA" id="ARBA00023136"/>
    </source>
</evidence>
<dbReference type="Pfam" id="PF06271">
    <property type="entry name" value="RDD"/>
    <property type="match status" value="1"/>
</dbReference>
<evidence type="ECO:0000313" key="8">
    <source>
        <dbReference type="EMBL" id="SDO16284.1"/>
    </source>
</evidence>
<evidence type="ECO:0000256" key="3">
    <source>
        <dbReference type="ARBA" id="ARBA00022692"/>
    </source>
</evidence>
<dbReference type="RefSeq" id="WP_090843257.1">
    <property type="nucleotide sequence ID" value="NZ_FNIL01000008.1"/>
</dbReference>
<proteinExistence type="predicted"/>
<dbReference type="InterPro" id="IPR010432">
    <property type="entry name" value="RDD"/>
</dbReference>
<comment type="subcellular location">
    <subcellularLocation>
        <location evidence="1">Cell membrane</location>
        <topology evidence="1">Multi-pass membrane protein</topology>
    </subcellularLocation>
</comment>
<dbReference type="Proteomes" id="UP000198778">
    <property type="component" value="Unassembled WGS sequence"/>
</dbReference>
<dbReference type="PANTHER" id="PTHR36115:SF9">
    <property type="entry name" value="LMO1584 PROTEIN"/>
    <property type="match status" value="1"/>
</dbReference>
<feature type="domain" description="RDD" evidence="7">
    <location>
        <begin position="7"/>
        <end position="132"/>
    </location>
</feature>
<keyword evidence="2" id="KW-1003">Cell membrane</keyword>
<keyword evidence="5 6" id="KW-0472">Membrane</keyword>
<dbReference type="OrthoDB" id="1787043at2"/>
<evidence type="ECO:0000313" key="9">
    <source>
        <dbReference type="Proteomes" id="UP000198778"/>
    </source>
</evidence>
<protein>
    <submittedName>
        <fullName evidence="8">Uncharacterized membrane protein YckC, RDD family</fullName>
    </submittedName>
</protein>
<dbReference type="GO" id="GO:0005886">
    <property type="term" value="C:plasma membrane"/>
    <property type="evidence" value="ECO:0007669"/>
    <property type="project" value="UniProtKB-SubCell"/>
</dbReference>
<dbReference type="AlphaFoldDB" id="A0A1H0HB50"/>
<feature type="transmembrane region" description="Helical" evidence="6">
    <location>
        <begin position="46"/>
        <end position="69"/>
    </location>
</feature>
<dbReference type="STRING" id="745820.SAMN04488053_10829"/>
<evidence type="ECO:0000256" key="2">
    <source>
        <dbReference type="ARBA" id="ARBA00022475"/>
    </source>
</evidence>
<organism evidence="8 9">
    <name type="scientific">Alkalicoccus daliensis</name>
    <dbReference type="NCBI Taxonomy" id="745820"/>
    <lineage>
        <taxon>Bacteria</taxon>
        <taxon>Bacillati</taxon>
        <taxon>Bacillota</taxon>
        <taxon>Bacilli</taxon>
        <taxon>Bacillales</taxon>
        <taxon>Bacillaceae</taxon>
        <taxon>Alkalicoccus</taxon>
    </lineage>
</organism>
<evidence type="ECO:0000259" key="7">
    <source>
        <dbReference type="Pfam" id="PF06271"/>
    </source>
</evidence>